<dbReference type="GO" id="GO:0050982">
    <property type="term" value="P:detection of mechanical stimulus"/>
    <property type="evidence" value="ECO:0007669"/>
    <property type="project" value="TreeGrafter"/>
</dbReference>
<dbReference type="PRINTS" id="PR01433">
    <property type="entry name" value="POLYCYSTIN2"/>
</dbReference>
<evidence type="ECO:0000259" key="16">
    <source>
        <dbReference type="PROSITE" id="PS50221"/>
    </source>
</evidence>
<dbReference type="FunFam" id="3.10.100.10:FF:000073">
    <property type="entry name" value="Polycystic kidney disease protein 1-like 2"/>
    <property type="match status" value="1"/>
</dbReference>
<dbReference type="GeneID" id="108500231"/>
<dbReference type="SMART" id="SM00308">
    <property type="entry name" value="LH2"/>
    <property type="match status" value="1"/>
</dbReference>
<keyword evidence="9" id="KW-0325">Glycoprotein</keyword>
<dbReference type="Pfam" id="PF02140">
    <property type="entry name" value="SUEL_Lectin"/>
    <property type="match status" value="1"/>
</dbReference>
<dbReference type="SUPFAM" id="SSF49723">
    <property type="entry name" value="Lipase/lipooxygenase domain (PLAT/LH2 domain)"/>
    <property type="match status" value="1"/>
</dbReference>
<reference evidence="20" key="1">
    <citation type="submission" date="2025-08" db="UniProtKB">
        <authorList>
            <consortium name="RefSeq"/>
        </authorList>
    </citation>
    <scope>IDENTIFICATION</scope>
</reference>
<evidence type="ECO:0000256" key="6">
    <source>
        <dbReference type="ARBA" id="ARBA00022989"/>
    </source>
</evidence>
<dbReference type="Pfam" id="PF20519">
    <property type="entry name" value="Polycystin_dom"/>
    <property type="match status" value="1"/>
</dbReference>
<keyword evidence="4" id="KW-0732">Signal</keyword>
<feature type="transmembrane region" description="Helical" evidence="13">
    <location>
        <begin position="1718"/>
        <end position="1739"/>
    </location>
</feature>
<dbReference type="InterPro" id="IPR016186">
    <property type="entry name" value="C-type_lectin-like/link_sf"/>
</dbReference>
<dbReference type="Gene3D" id="2.60.120.740">
    <property type="match status" value="1"/>
</dbReference>
<evidence type="ECO:0000256" key="8">
    <source>
        <dbReference type="ARBA" id="ARBA00023157"/>
    </source>
</evidence>
<dbReference type="PROSITE" id="PS50228">
    <property type="entry name" value="SUEL_LECTIN"/>
    <property type="match status" value="1"/>
</dbReference>
<dbReference type="InterPro" id="IPR000203">
    <property type="entry name" value="GPS"/>
</dbReference>
<feature type="transmembrane region" description="Helical" evidence="13">
    <location>
        <begin position="1981"/>
        <end position="2012"/>
    </location>
</feature>
<feature type="transmembrane region" description="Helical" evidence="13">
    <location>
        <begin position="2316"/>
        <end position="2336"/>
    </location>
</feature>
<evidence type="ECO:0000256" key="7">
    <source>
        <dbReference type="ARBA" id="ARBA00023136"/>
    </source>
</evidence>
<dbReference type="Pfam" id="PF08016">
    <property type="entry name" value="PKD_channel"/>
    <property type="match status" value="1"/>
</dbReference>
<feature type="domain" description="REJ" evidence="18">
    <location>
        <begin position="691"/>
        <end position="1276"/>
    </location>
</feature>
<dbReference type="Gene3D" id="2.60.220.50">
    <property type="match status" value="1"/>
</dbReference>
<dbReference type="GO" id="GO:0005509">
    <property type="term" value="F:calcium ion binding"/>
    <property type="evidence" value="ECO:0007669"/>
    <property type="project" value="InterPro"/>
</dbReference>
<evidence type="ECO:0000256" key="5">
    <source>
        <dbReference type="ARBA" id="ARBA00022734"/>
    </source>
</evidence>
<comment type="subcellular location">
    <subcellularLocation>
        <location evidence="1">Membrane</location>
        <topology evidence="1">Multi-pass membrane protein</topology>
    </subcellularLocation>
</comment>
<name>A0A6J0HPG8_9PASS</name>
<feature type="transmembrane region" description="Helical" evidence="13">
    <location>
        <begin position="2356"/>
        <end position="2373"/>
    </location>
</feature>
<dbReference type="InterPro" id="IPR003915">
    <property type="entry name" value="PKD_2"/>
</dbReference>
<feature type="transmembrane region" description="Helical" evidence="13">
    <location>
        <begin position="1945"/>
        <end position="1969"/>
    </location>
</feature>
<feature type="domain" description="PLAT" evidence="15">
    <location>
        <begin position="1514"/>
        <end position="1631"/>
    </location>
</feature>
<keyword evidence="3 13" id="KW-0812">Transmembrane</keyword>
<dbReference type="GO" id="GO:0016020">
    <property type="term" value="C:membrane"/>
    <property type="evidence" value="ECO:0007669"/>
    <property type="project" value="UniProtKB-SubCell"/>
</dbReference>
<organism evidence="19 20">
    <name type="scientific">Lepidothrix coronata</name>
    <name type="common">blue-crowned manakin</name>
    <dbReference type="NCBI Taxonomy" id="321398"/>
    <lineage>
        <taxon>Eukaryota</taxon>
        <taxon>Metazoa</taxon>
        <taxon>Chordata</taxon>
        <taxon>Craniata</taxon>
        <taxon>Vertebrata</taxon>
        <taxon>Euteleostomi</taxon>
        <taxon>Archelosauria</taxon>
        <taxon>Archosauria</taxon>
        <taxon>Dinosauria</taxon>
        <taxon>Saurischia</taxon>
        <taxon>Theropoda</taxon>
        <taxon>Coelurosauria</taxon>
        <taxon>Aves</taxon>
        <taxon>Neognathae</taxon>
        <taxon>Neoaves</taxon>
        <taxon>Telluraves</taxon>
        <taxon>Australaves</taxon>
        <taxon>Passeriformes</taxon>
        <taxon>Pipridae</taxon>
        <taxon>Lepidothrix</taxon>
    </lineage>
</organism>
<feature type="disulfide bond" evidence="10">
    <location>
        <begin position="2167"/>
        <end position="2180"/>
    </location>
</feature>
<dbReference type="PROSITE" id="PS50041">
    <property type="entry name" value="C_TYPE_LECTIN_2"/>
    <property type="match status" value="1"/>
</dbReference>
<dbReference type="SMART" id="SM00034">
    <property type="entry name" value="CLECT"/>
    <property type="match status" value="1"/>
</dbReference>
<evidence type="ECO:0000256" key="13">
    <source>
        <dbReference type="SAM" id="Phobius"/>
    </source>
</evidence>
<dbReference type="GO" id="GO:0005262">
    <property type="term" value="F:calcium channel activity"/>
    <property type="evidence" value="ECO:0007669"/>
    <property type="project" value="TreeGrafter"/>
</dbReference>
<keyword evidence="5" id="KW-0430">Lectin</keyword>
<dbReference type="SUPFAM" id="SSF56436">
    <property type="entry name" value="C-type lectin-like"/>
    <property type="match status" value="1"/>
</dbReference>
<evidence type="ECO:0000256" key="11">
    <source>
        <dbReference type="PROSITE-ProRule" id="PRU00152"/>
    </source>
</evidence>
<dbReference type="Proteomes" id="UP000504624">
    <property type="component" value="Unplaced"/>
</dbReference>
<dbReference type="PROSITE" id="PS50095">
    <property type="entry name" value="PLAT"/>
    <property type="match status" value="1"/>
</dbReference>
<evidence type="ECO:0000256" key="3">
    <source>
        <dbReference type="ARBA" id="ARBA00022692"/>
    </source>
</evidence>
<dbReference type="InterPro" id="IPR046791">
    <property type="entry name" value="Polycystin_dom"/>
</dbReference>
<dbReference type="InterPro" id="IPR042060">
    <property type="entry name" value="PLAT_polycystin1"/>
</dbReference>
<dbReference type="PANTHER" id="PTHR10877:SF134">
    <property type="entry name" value="POLYCYSTIN-1-LIKE PROTEIN 2"/>
    <property type="match status" value="1"/>
</dbReference>
<keyword evidence="19" id="KW-1185">Reference proteome</keyword>
<evidence type="ECO:0000313" key="20">
    <source>
        <dbReference type="RefSeq" id="XP_017676443.1"/>
    </source>
</evidence>
<protein>
    <submittedName>
        <fullName evidence="20">Polycystic kidney disease protein 1-like 2</fullName>
    </submittedName>
</protein>
<dbReference type="CDD" id="cd00146">
    <property type="entry name" value="PKD"/>
    <property type="match status" value="1"/>
</dbReference>
<keyword evidence="8" id="KW-1015">Disulfide bond</keyword>
<dbReference type="CDD" id="cd00037">
    <property type="entry name" value="CLECT"/>
    <property type="match status" value="1"/>
</dbReference>
<dbReference type="InterPro" id="IPR001304">
    <property type="entry name" value="C-type_lectin-like"/>
</dbReference>
<feature type="transmembrane region" description="Helical" evidence="13">
    <location>
        <begin position="2445"/>
        <end position="2467"/>
    </location>
</feature>
<dbReference type="InterPro" id="IPR013122">
    <property type="entry name" value="PKD1_2_channel"/>
</dbReference>
<dbReference type="CTD" id="114780"/>
<dbReference type="CDD" id="cd01752">
    <property type="entry name" value="PLAT_polycystin"/>
    <property type="match status" value="1"/>
</dbReference>
<dbReference type="Gene3D" id="1.10.287.70">
    <property type="match status" value="1"/>
</dbReference>
<dbReference type="PANTHER" id="PTHR10877">
    <property type="entry name" value="POLYCYSTIN FAMILY MEMBER"/>
    <property type="match status" value="1"/>
</dbReference>
<evidence type="ECO:0000256" key="9">
    <source>
        <dbReference type="ARBA" id="ARBA00023180"/>
    </source>
</evidence>
<dbReference type="Pfam" id="PF01825">
    <property type="entry name" value="GPS"/>
    <property type="match status" value="1"/>
</dbReference>
<evidence type="ECO:0000313" key="19">
    <source>
        <dbReference type="Proteomes" id="UP000504624"/>
    </source>
</evidence>
<evidence type="ECO:0000256" key="1">
    <source>
        <dbReference type="ARBA" id="ARBA00004141"/>
    </source>
</evidence>
<comment type="caution">
    <text evidence="11">Lacks conserved residue(s) required for the propagation of feature annotation.</text>
</comment>
<dbReference type="Gene3D" id="2.60.60.20">
    <property type="entry name" value="PLAT/LH2 domain"/>
    <property type="match status" value="1"/>
</dbReference>
<dbReference type="Gene3D" id="3.10.100.10">
    <property type="entry name" value="Mannose-Binding Protein A, subunit A"/>
    <property type="match status" value="1"/>
</dbReference>
<dbReference type="InterPro" id="IPR051223">
    <property type="entry name" value="Polycystin"/>
</dbReference>
<comment type="similarity">
    <text evidence="2">Belongs to the polycystin family.</text>
</comment>
<dbReference type="SMART" id="SM00303">
    <property type="entry name" value="GPS"/>
    <property type="match status" value="1"/>
</dbReference>
<dbReference type="InterPro" id="IPR001024">
    <property type="entry name" value="PLAT/LH2_dom"/>
</dbReference>
<dbReference type="PROSITE" id="PS50221">
    <property type="entry name" value="GAIN_B"/>
    <property type="match status" value="1"/>
</dbReference>
<dbReference type="FunFam" id="2.60.60.20:FF:000008">
    <property type="entry name" value="Polycystic kidney disease 1-like 2, isoform CRA_a"/>
    <property type="match status" value="1"/>
</dbReference>
<evidence type="ECO:0000256" key="12">
    <source>
        <dbReference type="SAM" id="MobiDB-lite"/>
    </source>
</evidence>
<evidence type="ECO:0000259" key="14">
    <source>
        <dbReference type="PROSITE" id="PS50041"/>
    </source>
</evidence>
<evidence type="ECO:0000259" key="17">
    <source>
        <dbReference type="PROSITE" id="PS50228"/>
    </source>
</evidence>
<dbReference type="Pfam" id="PF00059">
    <property type="entry name" value="Lectin_C"/>
    <property type="match status" value="1"/>
</dbReference>
<feature type="transmembrane region" description="Helical" evidence="13">
    <location>
        <begin position="1470"/>
        <end position="1489"/>
    </location>
</feature>
<dbReference type="InterPro" id="IPR036392">
    <property type="entry name" value="PLAT/LH2_dom_sf"/>
</dbReference>
<feature type="transmembrane region" description="Helical" evidence="13">
    <location>
        <begin position="1677"/>
        <end position="1698"/>
    </location>
</feature>
<dbReference type="InterPro" id="IPR000922">
    <property type="entry name" value="Lectin_gal-bd_dom"/>
</dbReference>
<dbReference type="RefSeq" id="XP_017676443.1">
    <property type="nucleotide sequence ID" value="XM_017820954.1"/>
</dbReference>
<feature type="transmembrane region" description="Helical" evidence="13">
    <location>
        <begin position="2507"/>
        <end position="2532"/>
    </location>
</feature>
<evidence type="ECO:0000256" key="10">
    <source>
        <dbReference type="PIRSR" id="PIRSR603915-2"/>
    </source>
</evidence>
<feature type="transmembrane region" description="Helical" evidence="13">
    <location>
        <begin position="2071"/>
        <end position="2093"/>
    </location>
</feature>
<dbReference type="GO" id="GO:0030246">
    <property type="term" value="F:carbohydrate binding"/>
    <property type="evidence" value="ECO:0007669"/>
    <property type="project" value="UniProtKB-KW"/>
</dbReference>
<dbReference type="InterPro" id="IPR046338">
    <property type="entry name" value="GAIN_dom_sf"/>
</dbReference>
<feature type="region of interest" description="Disordered" evidence="12">
    <location>
        <begin position="1745"/>
        <end position="1769"/>
    </location>
</feature>
<sequence>MGLTRPLQWLSTSTCCVSPQTQSPLNIASNPFHALLLLLWEAAKGRNADDVTGMTSQVFEEGSKRSGGVVSRTSATRGTELGMWLGIAVLVSLAGCLAGEEATDDEGIPCSKYQQAFNRSCYEFVRLQQTFTSAQSWCERGGGHLVFIQNEETQEFLQKHIAEDQEWWIGLISNSFQNETTDGSMIWLDTSNISYTNWYKDQPSSISSTCGYILKNAKYQWGVTENCSQEFDFICEFESGQSIACDNYNATVQCGSGEVIQIGESFYGRKTPHYCVSETPLQEDTDEGCSWISVKDEVAGQCHGLQACQVTADGTFFGDPCPAWGSYLSIQYHCKEGLQLVVTDSCFVFENITVSLNWLLSPYSGNLSCTISTGDGHTIDPYYPPTLVSNITYRYSSPGEFTVFVECTTSEWHVMAQRQVTVQDKMDQLSITGCYSQYETGNSSHCRALYGEVLWIQVELNGGNGVTYIMSADNITLAESSIKEGIAPHNLTLDSASQELLGPGIHQLEIRASSNTTASEISETFAVHLVEPISGLQAALASHTLQLGENLEVNVSVSRGAPAEVTFEVMGSNGTHSHTEDGPRGEPRTYVVPLHSEGIFLVKVVAKNAFSNMSLDLGFITVLANTSHKKGNGINLTVLVLTTLFAIRALNGIFMSLILTALSFTVSVVKPCGFKSSSLRMSESFTGSAKEEGSYKTNIQKATDHKREPKIYVKPSRHVDPFTTVTLGWPDNNSNSSFLWSCGACWPAWNECVLQQIILTNQSEVQIPPSCLPPPKSAVTVRITVRNHGSEERQDEQCLYVTAKQELQLEIRCEANCKPVNISNEVVLSVSGQKDSQAMHYNWYLDNTSQTKSTTLPLACGLTGFRQNSLNLLQSNTSVLRMNSSFLQTQGEAFQIKVTAVTRHRYGEGMYLVSTVPPPGIPACAVSPEQGSVLTTFRVSCSAPGSVGSPQPGPNRQLTYCFYLKPNSLLDCSPDPELFPVYLPLGEEENNFIVHVTITVSNTFGDTVQTNASVKVGPADGMDGNLTLQGMVSEKANTILKDGNNSMSLFQLYKSVTSVLNQQTQEESFNMSLQTKTRKELRGLMLTTLSAVNVTSMQAALKMSEVLKEITSRSEELSVSAQVEASNTLKGVSASLLAVNPEDSRDDQNLKEAANHLFNAVSNVLKASVEIRAANSSVPEAEQISVSHQLLSTVENLQSALLFGKAPDDEPTVLTTPSATMYTHSVSGLDDETVDIRMVSFAVNPFFSSDTSFDISGTVGGLSLTGLDGLIIPVSNLKENIEIMLPRLSSTQEDKILLNLGNYSTFQVNVTSENTSIVIYLESEHNIPLILYLGYGYHPNETNYDMKKHLFSKKAAGGETNTWVLSPEELIFGGGTYYFMVLQDMGMDSKVYAGLTIGVTCFASRCVFWDERQGSWNSYGCHVGPKTNPRSTQCLCNHLTFFGSSFLVIPNAIDVSKTAQLFGTFVENPVVVTTVGCIFLIYVLVVIWARRKDIQDDAKVKITVLEDNDPFAQYRYLVTVFTGHRRGAATTSKVTLTLCGMEGESEPHHLTDPDTSVFERGGVDVFLLCTFFPLGELQSIRLWHDNSGDSPSWYVNRVLVHDLAWDQKWYFLCNSWLAIDIGECVLDKVFPVATEQDMKQFSNLFFMKTSRDFQDGHIWYSVFSRSPRSSFTRAQRVSCCFSLLLCTMLTSIMFWGVPKDPAEQKMDLGKIEFTWQEVMIGFESSLLMFPINLLIVQIFRNTRPRPAKEGRQRKPGKNGRVSPSVPLTPEVTQAASLTPEAVTKDIRRIANSLLKVLKTPPLTSASDLGKTTNINSLLSLVEDIICQQNRAGQGFYDGSKKDGPIIVTLGSMDMQEKTRSPSPEKRICERPKYSDYNRCLYTQLQHVEMELELLGPHKFQVPQSYTQAVHQVQHMKNLLEPRMWSLTPNFSGDDKKSVSSKGLPWWFVFIGWFLVAATSGVSGFFTMLYGLHYGKENSIKWLISMVISFLESLFITQPLKVLGFAAFFALVLKKVEHEDVENPAIDGPLSAPGDSHPLFGARRDSRSNIYRPPPAADVEKMKISCMKEQKAFALIREILAYIGFLWMLLLVAYGQRDPNSYYLNKHIEDSFTAGFHDVYSYQDFFTWANTTLLKNLYGSYKGFITDGNSKLVGSARIRQVRVKGDTCPISPKLQHVVEECHAPYSLETEDTAVYGEHWNSSVFDNSSDLSSAWQYQSQSKLRGQPSWGKLATYSGGGYVIQLGTDPGNASRILQYLFSNVWLDTFTRAVFVEFTVYNANVNLFCIISLMFESNALGAFFPSAELQSVRLYPYTNSLHIFVVAAEGIYFLFIVYYMIVQGKLLKSLRWRYFHSKWNLLEMAIILISWSALSVFVKRTILGTRDISYYQEHKENSVSFSETARADAVLGYLIAFLVLLSTVKLWHLLRLNPKLNMITSTLRRAWGDISGFITVIAIMFLAYSIAANLIFGWKLYSYKTLFDSAETMVSLQLGIFNYEEVLDYNPVLGSFLIGSCIIFMTFVVLNLFISVILVAFSEEQKHYQASEEEEIVDLMLMKLFSFFGIKCKKEEKPVTEGQLEQPVNE</sequence>
<evidence type="ECO:0000259" key="15">
    <source>
        <dbReference type="PROSITE" id="PS50095"/>
    </source>
</evidence>
<dbReference type="InterPro" id="IPR016187">
    <property type="entry name" value="CTDL_fold"/>
</dbReference>
<dbReference type="InterPro" id="IPR002859">
    <property type="entry name" value="PKD/REJ-like"/>
</dbReference>
<keyword evidence="6 13" id="KW-1133">Transmembrane helix</keyword>
<dbReference type="FunFam" id="1.10.287.70:FF:000086">
    <property type="entry name" value="Polycystic kidney disease 2"/>
    <property type="match status" value="1"/>
</dbReference>
<feature type="domain" description="SUEL-type lectin" evidence="17">
    <location>
        <begin position="244"/>
        <end position="335"/>
    </location>
</feature>
<gene>
    <name evidence="20" type="primary">PKD1L2</name>
</gene>
<dbReference type="InterPro" id="IPR043159">
    <property type="entry name" value="Lectin_gal-bd_sf"/>
</dbReference>
<dbReference type="Pfam" id="PF01477">
    <property type="entry name" value="PLAT"/>
    <property type="match status" value="1"/>
</dbReference>
<dbReference type="InterPro" id="IPR057244">
    <property type="entry name" value="GAIN_B"/>
</dbReference>
<keyword evidence="7 13" id="KW-0472">Membrane</keyword>
<evidence type="ECO:0000256" key="2">
    <source>
        <dbReference type="ARBA" id="ARBA00007200"/>
    </source>
</evidence>
<proteinExistence type="inferred from homology"/>
<dbReference type="Pfam" id="PF02010">
    <property type="entry name" value="REJ"/>
    <property type="match status" value="1"/>
</dbReference>
<evidence type="ECO:0000256" key="4">
    <source>
        <dbReference type="ARBA" id="ARBA00022729"/>
    </source>
</evidence>
<feature type="transmembrane region" description="Helical" evidence="13">
    <location>
        <begin position="2405"/>
        <end position="2425"/>
    </location>
</feature>
<feature type="domain" description="GAIN-B" evidence="16">
    <location>
        <begin position="1306"/>
        <end position="1454"/>
    </location>
</feature>
<dbReference type="CDD" id="cd22831">
    <property type="entry name" value="Gal_Rha_Lectin_PKD1L2"/>
    <property type="match status" value="1"/>
</dbReference>
<feature type="domain" description="C-type lectin" evidence="14">
    <location>
        <begin position="117"/>
        <end position="236"/>
    </location>
</feature>
<accession>A0A6J0HPG8</accession>
<dbReference type="InterPro" id="IPR014010">
    <property type="entry name" value="REJ_dom"/>
</dbReference>
<dbReference type="OrthoDB" id="10264154at2759"/>
<evidence type="ECO:0000259" key="18">
    <source>
        <dbReference type="PROSITE" id="PS51111"/>
    </source>
</evidence>
<dbReference type="PROSITE" id="PS51111">
    <property type="entry name" value="REJ"/>
    <property type="match status" value="1"/>
</dbReference>